<feature type="region of interest" description="Disordered" evidence="1">
    <location>
        <begin position="72"/>
        <end position="92"/>
    </location>
</feature>
<protein>
    <recommendedName>
        <fullName evidence="4">Secreted protein</fullName>
    </recommendedName>
</protein>
<evidence type="ECO:0008006" key="4">
    <source>
        <dbReference type="Google" id="ProtNLM"/>
    </source>
</evidence>
<organism evidence="2 3">
    <name type="scientific">Streptomyces sp. 900105755</name>
    <dbReference type="NCBI Taxonomy" id="3154389"/>
    <lineage>
        <taxon>Bacteria</taxon>
        <taxon>Bacillati</taxon>
        <taxon>Actinomycetota</taxon>
        <taxon>Actinomycetes</taxon>
        <taxon>Kitasatosporales</taxon>
        <taxon>Streptomycetaceae</taxon>
        <taxon>Streptomyces</taxon>
    </lineage>
</organism>
<evidence type="ECO:0000313" key="3">
    <source>
        <dbReference type="Proteomes" id="UP001490365"/>
    </source>
</evidence>
<comment type="caution">
    <text evidence="2">The sequence shown here is derived from an EMBL/GenBank/DDBJ whole genome shotgun (WGS) entry which is preliminary data.</text>
</comment>
<gene>
    <name evidence="2" type="ORF">ABT211_38165</name>
</gene>
<reference evidence="2 3" key="1">
    <citation type="submission" date="2024-06" db="EMBL/GenBank/DDBJ databases">
        <title>The Natural Products Discovery Center: Release of the First 8490 Sequenced Strains for Exploring Actinobacteria Biosynthetic Diversity.</title>
        <authorList>
            <person name="Kalkreuter E."/>
            <person name="Kautsar S.A."/>
            <person name="Yang D."/>
            <person name="Bader C.D."/>
            <person name="Teijaro C.N."/>
            <person name="Fluegel L."/>
            <person name="Davis C.M."/>
            <person name="Simpson J.R."/>
            <person name="Lauterbach L."/>
            <person name="Steele A.D."/>
            <person name="Gui C."/>
            <person name="Meng S."/>
            <person name="Li G."/>
            <person name="Viehrig K."/>
            <person name="Ye F."/>
            <person name="Su P."/>
            <person name="Kiefer A.F."/>
            <person name="Nichols A."/>
            <person name="Cepeda A.J."/>
            <person name="Yan W."/>
            <person name="Fan B."/>
            <person name="Jiang Y."/>
            <person name="Adhikari A."/>
            <person name="Zheng C.-J."/>
            <person name="Schuster L."/>
            <person name="Cowan T.M."/>
            <person name="Smanski M.J."/>
            <person name="Chevrette M.G."/>
            <person name="De Carvalho L.P.S."/>
            <person name="Shen B."/>
        </authorList>
    </citation>
    <scope>NUCLEOTIDE SEQUENCE [LARGE SCALE GENOMIC DNA]</scope>
    <source>
        <strain evidence="2 3">NPDC001694</strain>
    </source>
</reference>
<evidence type="ECO:0000256" key="1">
    <source>
        <dbReference type="SAM" id="MobiDB-lite"/>
    </source>
</evidence>
<dbReference type="RefSeq" id="WP_351961336.1">
    <property type="nucleotide sequence ID" value="NZ_JBEOZM010000027.1"/>
</dbReference>
<accession>A0ABV1TSQ1</accession>
<proteinExistence type="predicted"/>
<dbReference type="EMBL" id="JBEOZM010000027">
    <property type="protein sequence ID" value="MER6273051.1"/>
    <property type="molecule type" value="Genomic_DNA"/>
</dbReference>
<keyword evidence="3" id="KW-1185">Reference proteome</keyword>
<name>A0ABV1TSQ1_9ACTN</name>
<evidence type="ECO:0000313" key="2">
    <source>
        <dbReference type="EMBL" id="MER6273051.1"/>
    </source>
</evidence>
<sequence>MTSGAAPSAVVTADARGSSCVRVSRNSFIDSRILENQEMISVAQARFSQYAVRAAALTAALLASAGCSDGGSSARQSVPPTAAHASEPAKAQLPTLESLKSPAPSGKLLVAQTGQGGRQFEVPLTKTGSQLTVRLICVGPGAVKVTDGAGGRVLNVGGCSATAAYTTSFTGAKSDRVLRLAVRPSVSWRVLVWG</sequence>
<dbReference type="Proteomes" id="UP001490365">
    <property type="component" value="Unassembled WGS sequence"/>
</dbReference>